<dbReference type="Pfam" id="PF03568">
    <property type="entry name" value="Separin_C"/>
    <property type="match status" value="1"/>
</dbReference>
<name>J4GX56_9APHY</name>
<comment type="catalytic activity">
    <reaction evidence="1">
        <text>All bonds known to be hydrolyzed by this endopeptidase have arginine in P1 and an acidic residue in P4. P6 is often occupied by an acidic residue or by a hydroxy-amino-acid residue, the phosphorylation of which enhances cleavage.</text>
        <dbReference type="EC" id="3.4.22.49"/>
    </reaction>
</comment>
<keyword evidence="4" id="KW-0159">Chromosome partition</keyword>
<dbReference type="RefSeq" id="XP_012185658.1">
    <property type="nucleotide sequence ID" value="XM_012330268.1"/>
</dbReference>
<dbReference type="GO" id="GO:0051307">
    <property type="term" value="P:meiotic chromosome separation"/>
    <property type="evidence" value="ECO:0007669"/>
    <property type="project" value="TreeGrafter"/>
</dbReference>
<feature type="compositionally biased region" description="Basic and acidic residues" evidence="5">
    <location>
        <begin position="42"/>
        <end position="60"/>
    </location>
</feature>
<dbReference type="InterPro" id="IPR011990">
    <property type="entry name" value="TPR-like_helical_dom_sf"/>
</dbReference>
<dbReference type="PANTHER" id="PTHR12792:SF0">
    <property type="entry name" value="SEPARIN"/>
    <property type="match status" value="1"/>
</dbReference>
<accession>J4GX56</accession>
<dbReference type="InterPro" id="IPR005314">
    <property type="entry name" value="Peptidase_C50"/>
</dbReference>
<evidence type="ECO:0000256" key="1">
    <source>
        <dbReference type="ARBA" id="ARBA00000451"/>
    </source>
</evidence>
<dbReference type="EC" id="3.4.22.49" evidence="2"/>
<dbReference type="InParanoid" id="J4GX56"/>
<protein>
    <recommendedName>
        <fullName evidence="2">separase</fullName>
        <ecNumber evidence="2">3.4.22.49</ecNumber>
    </recommendedName>
</protein>
<dbReference type="STRING" id="599839.J4GX56"/>
<dbReference type="GO" id="GO:0006508">
    <property type="term" value="P:proteolysis"/>
    <property type="evidence" value="ECO:0007669"/>
    <property type="project" value="InterPro"/>
</dbReference>
<dbReference type="GO" id="GO:0005634">
    <property type="term" value="C:nucleus"/>
    <property type="evidence" value="ECO:0007669"/>
    <property type="project" value="InterPro"/>
</dbReference>
<dbReference type="AlphaFoldDB" id="J4GX56"/>
<evidence type="ECO:0000256" key="3">
    <source>
        <dbReference type="ARBA" id="ARBA00022801"/>
    </source>
</evidence>
<dbReference type="SUPFAM" id="SSF48452">
    <property type="entry name" value="TPR-like"/>
    <property type="match status" value="1"/>
</dbReference>
<dbReference type="OrthoDB" id="10255632at2759"/>
<evidence type="ECO:0000313" key="8">
    <source>
        <dbReference type="Proteomes" id="UP000006352"/>
    </source>
</evidence>
<evidence type="ECO:0000259" key="6">
    <source>
        <dbReference type="PROSITE" id="PS51700"/>
    </source>
</evidence>
<dbReference type="PANTHER" id="PTHR12792">
    <property type="entry name" value="EXTRA SPINDLE POLES 1-RELATED"/>
    <property type="match status" value="1"/>
</dbReference>
<dbReference type="HOGENOM" id="CLU_278012_0_0_1"/>
<sequence length="978" mass="109351">MSFPWFNIHEFDEPSTSLDALLQSLRLWNRALDTLSRLHPSRKPDTGDDNPFEVKDDGGKQDQSAGEQSIPHKIFQPRAFMESIEWRIAEGLLETLFALAHAYCARGSPREAEYFVRQACDFAESLNALATVSRALARSGEMLLQLGHLEEGFATLMRATNLLTDVAGPDAADLVRLRGEYNQRSRNFEDAQVLYEKAIVMLDELDKTFSTLDGMAISGRRSSGSHPRLSTSQGSSDALLPTILAAVLRQHVSLLHDAGGEYKALLERFTSLPLSAETKAEKSVLMAKLTLDDAYAQFRGDMFLGSLAESVITIPMGISSRRQPVLSSTARDILNLLYATEDSLQADMSAIAVRGSVPHVRDTSLALAMIRALRSSLGDKDSSSASVIAHLFDTASSIALRREMLEAIKYKFSDPVAFDDLQWPTMASNGSPIPHQLSRRRLRFDASDALDDESEALLMSPQLKEYWNVVRRRYQSRPFAGSDVSSSCNDLPLHWTIVNINVTEDKSYIFVSRQRAGQQSMVFCLPLKERRDTEDNEHLSFHDAMTELEEILHLNDEGTRQAASVQKNSKSARATWWAGRSALDARLRDLLQNIEFCWFGAFKAILSAPHEYASTVFLALRTRIESIFAASLMMRDQKRVLQVTLDDALMECFSALPPDCRDEEIEDLVYFVLDLYQFHGIPVAIAEVDVDQLVIDIRDVLKEHATKIKDKVTTVDNSHTFLILDKNVQGIPWESIPVLRGQSISRVPNMDFLLDRIELARRQPRSNDAQIHSNQVNTASQSLVDRIVLDPGKTYYLLNPSGDLKSTEDRFASWLKSMRSVGWDGVIGRQPSEQELVDALSQNDLVVYFGHGGAEQYIRSSKIRHLSRCAATMLWGCSSGALKHMGDFDRVGTPYNYMLAGCPTLVANLWDVTDRDIDKFSQVVFDDLQLTPVGVSRAQERSDQACSVVTAVAKAREHCKLKYLTGAAPVVYGIPFYL</sequence>
<keyword evidence="8" id="KW-1185">Reference proteome</keyword>
<dbReference type="GeneID" id="24101275"/>
<gene>
    <name evidence="7" type="ORF">FIBRA_08633</name>
</gene>
<feature type="region of interest" description="Disordered" evidence="5">
    <location>
        <begin position="38"/>
        <end position="68"/>
    </location>
</feature>
<evidence type="ECO:0000256" key="5">
    <source>
        <dbReference type="SAM" id="MobiDB-lite"/>
    </source>
</evidence>
<organism evidence="7 8">
    <name type="scientific">Fibroporia radiculosa</name>
    <dbReference type="NCBI Taxonomy" id="599839"/>
    <lineage>
        <taxon>Eukaryota</taxon>
        <taxon>Fungi</taxon>
        <taxon>Dikarya</taxon>
        <taxon>Basidiomycota</taxon>
        <taxon>Agaricomycotina</taxon>
        <taxon>Agaricomycetes</taxon>
        <taxon>Polyporales</taxon>
        <taxon>Fibroporiaceae</taxon>
        <taxon>Fibroporia</taxon>
    </lineage>
</organism>
<proteinExistence type="predicted"/>
<evidence type="ECO:0000256" key="4">
    <source>
        <dbReference type="ARBA" id="ARBA00022829"/>
    </source>
</evidence>
<evidence type="ECO:0000256" key="2">
    <source>
        <dbReference type="ARBA" id="ARBA00012489"/>
    </source>
</evidence>
<dbReference type="Proteomes" id="UP000006352">
    <property type="component" value="Unassembled WGS sequence"/>
</dbReference>
<dbReference type="InterPro" id="IPR030397">
    <property type="entry name" value="SEPARIN_core_dom"/>
</dbReference>
<dbReference type="PROSITE" id="PS51700">
    <property type="entry name" value="SEPARIN"/>
    <property type="match status" value="1"/>
</dbReference>
<dbReference type="GO" id="GO:0005737">
    <property type="term" value="C:cytoplasm"/>
    <property type="evidence" value="ECO:0007669"/>
    <property type="project" value="TreeGrafter"/>
</dbReference>
<dbReference type="EMBL" id="HE797308">
    <property type="protein sequence ID" value="CCM06375.1"/>
    <property type="molecule type" value="Genomic_DNA"/>
</dbReference>
<feature type="domain" description="Peptidase C50" evidence="6">
    <location>
        <begin position="791"/>
        <end position="888"/>
    </location>
</feature>
<keyword evidence="3" id="KW-0378">Hydrolase</keyword>
<dbReference type="GO" id="GO:0044732">
    <property type="term" value="C:mitotic spindle pole body"/>
    <property type="evidence" value="ECO:0007669"/>
    <property type="project" value="TreeGrafter"/>
</dbReference>
<dbReference type="GO" id="GO:0004197">
    <property type="term" value="F:cysteine-type endopeptidase activity"/>
    <property type="evidence" value="ECO:0007669"/>
    <property type="project" value="InterPro"/>
</dbReference>
<evidence type="ECO:0000313" key="7">
    <source>
        <dbReference type="EMBL" id="CCM06375.1"/>
    </source>
</evidence>
<dbReference type="Gene3D" id="1.25.40.10">
    <property type="entry name" value="Tetratricopeptide repeat domain"/>
    <property type="match status" value="1"/>
</dbReference>
<dbReference type="GO" id="GO:0072686">
    <property type="term" value="C:mitotic spindle"/>
    <property type="evidence" value="ECO:0007669"/>
    <property type="project" value="TreeGrafter"/>
</dbReference>
<reference evidence="7 8" key="1">
    <citation type="journal article" date="2012" name="Appl. Environ. Microbiol.">
        <title>Short-read sequencing for genomic analysis of the brown rot fungus Fibroporia radiculosa.</title>
        <authorList>
            <person name="Tang J.D."/>
            <person name="Perkins A.D."/>
            <person name="Sonstegard T.S."/>
            <person name="Schroeder S.G."/>
            <person name="Burgess S.C."/>
            <person name="Diehl S.V."/>
        </authorList>
    </citation>
    <scope>NUCLEOTIDE SEQUENCE [LARGE SCALE GENOMIC DNA]</scope>
    <source>
        <strain evidence="7 8">TFFH 294</strain>
    </source>
</reference>